<evidence type="ECO:0000313" key="3">
    <source>
        <dbReference type="EMBL" id="CAF1389708.1"/>
    </source>
</evidence>
<proteinExistence type="predicted"/>
<dbReference type="Pfam" id="PF05699">
    <property type="entry name" value="Dimer_Tnp_hAT"/>
    <property type="match status" value="1"/>
</dbReference>
<dbReference type="PANTHER" id="PTHR47611:SF1">
    <property type="entry name" value="CCHC-TYPE DOMAIN-CONTAINING PROTEIN"/>
    <property type="match status" value="1"/>
</dbReference>
<dbReference type="AlphaFoldDB" id="A0A815KDN3"/>
<feature type="compositionally biased region" description="Basic and acidic residues" evidence="1">
    <location>
        <begin position="84"/>
        <end position="93"/>
    </location>
</feature>
<evidence type="ECO:0000313" key="4">
    <source>
        <dbReference type="EMBL" id="CAF4024154.1"/>
    </source>
</evidence>
<dbReference type="OrthoDB" id="2438421at2759"/>
<accession>A0A815KDN3</accession>
<reference evidence="3" key="1">
    <citation type="submission" date="2021-02" db="EMBL/GenBank/DDBJ databases">
        <authorList>
            <person name="Nowell W R."/>
        </authorList>
    </citation>
    <scope>NUCLEOTIDE SEQUENCE</scope>
</reference>
<protein>
    <recommendedName>
        <fullName evidence="2">HAT C-terminal dimerisation domain-containing protein</fullName>
    </recommendedName>
</protein>
<comment type="caution">
    <text evidence="3">The sequence shown here is derived from an EMBL/GenBank/DDBJ whole genome shotgun (WGS) entry which is preliminary data.</text>
</comment>
<feature type="region of interest" description="Disordered" evidence="1">
    <location>
        <begin position="71"/>
        <end position="95"/>
    </location>
</feature>
<dbReference type="EMBL" id="CAJOBJ010005203">
    <property type="protein sequence ID" value="CAF4024154.1"/>
    <property type="molecule type" value="Genomic_DNA"/>
</dbReference>
<gene>
    <name evidence="4" type="ORF">GIL414_LOCUS13043</name>
    <name evidence="3" type="ORF">KQP761_LOCUS9153</name>
</gene>
<dbReference type="GO" id="GO:0046983">
    <property type="term" value="F:protein dimerization activity"/>
    <property type="evidence" value="ECO:0007669"/>
    <property type="project" value="InterPro"/>
</dbReference>
<organism evidence="3 5">
    <name type="scientific">Rotaria magnacalcarata</name>
    <dbReference type="NCBI Taxonomy" id="392030"/>
    <lineage>
        <taxon>Eukaryota</taxon>
        <taxon>Metazoa</taxon>
        <taxon>Spiralia</taxon>
        <taxon>Gnathifera</taxon>
        <taxon>Rotifera</taxon>
        <taxon>Eurotatoria</taxon>
        <taxon>Bdelloidea</taxon>
        <taxon>Philodinida</taxon>
        <taxon>Philodinidae</taxon>
        <taxon>Rotaria</taxon>
    </lineage>
</organism>
<evidence type="ECO:0000259" key="2">
    <source>
        <dbReference type="Pfam" id="PF05699"/>
    </source>
</evidence>
<sequence>MFNLWSINFNQTLAAVARRILAIPASNTSVERLFSSAKLIVSDRRTRLGIEKIDKLMFLKKNLTPLQRMFDSKNSATSICSKRKSSDIDKNDINDDDDELLFLKKLRCDKEDDKDFLSDECESEKDD</sequence>
<dbReference type="SUPFAM" id="SSF53098">
    <property type="entry name" value="Ribonuclease H-like"/>
    <property type="match status" value="1"/>
</dbReference>
<feature type="domain" description="HAT C-terminal dimerisation" evidence="2">
    <location>
        <begin position="12"/>
        <end position="63"/>
    </location>
</feature>
<dbReference type="EMBL" id="CAJNOW010003620">
    <property type="protein sequence ID" value="CAF1389708.1"/>
    <property type="molecule type" value="Genomic_DNA"/>
</dbReference>
<evidence type="ECO:0000256" key="1">
    <source>
        <dbReference type="SAM" id="MobiDB-lite"/>
    </source>
</evidence>
<evidence type="ECO:0000313" key="5">
    <source>
        <dbReference type="Proteomes" id="UP000663834"/>
    </source>
</evidence>
<dbReference type="InterPro" id="IPR008906">
    <property type="entry name" value="HATC_C_dom"/>
</dbReference>
<name>A0A815KDN3_9BILA</name>
<dbReference type="Proteomes" id="UP000681720">
    <property type="component" value="Unassembled WGS sequence"/>
</dbReference>
<dbReference type="Proteomes" id="UP000663834">
    <property type="component" value="Unassembled WGS sequence"/>
</dbReference>
<dbReference type="PANTHER" id="PTHR47611">
    <property type="entry name" value="HAT DIMERISATION DOMAIN, C-TERMINAL"/>
    <property type="match status" value="1"/>
</dbReference>
<dbReference type="InterPro" id="IPR012337">
    <property type="entry name" value="RNaseH-like_sf"/>
</dbReference>